<proteinExistence type="predicted"/>
<keyword evidence="3" id="KW-1185">Reference proteome</keyword>
<dbReference type="Pfam" id="PF01237">
    <property type="entry name" value="Oxysterol_BP"/>
    <property type="match status" value="1"/>
</dbReference>
<dbReference type="InterPro" id="IPR037239">
    <property type="entry name" value="OSBP_sf"/>
</dbReference>
<dbReference type="EMBL" id="JAPFFF010000013">
    <property type="protein sequence ID" value="KAK8871658.1"/>
    <property type="molecule type" value="Genomic_DNA"/>
</dbReference>
<dbReference type="Proteomes" id="UP001470230">
    <property type="component" value="Unassembled WGS sequence"/>
</dbReference>
<dbReference type="PANTHER" id="PTHR10972:SF148">
    <property type="entry name" value="OXYSTEROL-BINDING PROTEIN 9"/>
    <property type="match status" value="1"/>
</dbReference>
<dbReference type="InterPro" id="IPR000648">
    <property type="entry name" value="Oxysterol-bd"/>
</dbReference>
<protein>
    <recommendedName>
        <fullName evidence="4">Oxysterol binding protein</fullName>
    </recommendedName>
</protein>
<sequence length="428" mass="49588">MSLINIKEAPRKNEPIGELEGQKYYNASYSCFPKVELNFKDTNYSRERSVAINCNSKDGVKPMTKEEQDFERKLNWELVKRFTMAIFKMDITHFSFPVGYNEPRTFVERATDLFSFLVTEYIDKALEQTDPKDRLGYLAAGIIAGFHLYLQQKKPWNPLLGETYVGEWPNGTRMYAEQTCHHPPVSDMQIIPAHGDWRIDAQFNFAIDAGAIRTDILQHGLTKLILKDGTVFEWEFPNMAVTGILTGDRIIRILGPFKMYDKTNNLELYLTVNPSFFEDKKFKSQETALMKMTPEEVEAKIRKQEETEEGEENKDTTTPQEEVKYKVTSVQGGIRTTGTEKFVQIVHGDYCKKVCINDKKVWDIKKDLTLRPSNPIPDEDLLPSDCRFRIDRGMLIQGKMEEADKAKQLIEELQRHDYRLRESIPPPK</sequence>
<reference evidence="2 3" key="1">
    <citation type="submission" date="2024-04" db="EMBL/GenBank/DDBJ databases">
        <title>Tritrichomonas musculus Genome.</title>
        <authorList>
            <person name="Alves-Ferreira E."/>
            <person name="Grigg M."/>
            <person name="Lorenzi H."/>
            <person name="Galac M."/>
        </authorList>
    </citation>
    <scope>NUCLEOTIDE SEQUENCE [LARGE SCALE GENOMIC DNA]</scope>
    <source>
        <strain evidence="2 3">EAF2021</strain>
    </source>
</reference>
<feature type="region of interest" description="Disordered" evidence="1">
    <location>
        <begin position="302"/>
        <end position="324"/>
    </location>
</feature>
<dbReference type="PANTHER" id="PTHR10972">
    <property type="entry name" value="OXYSTEROL-BINDING PROTEIN-RELATED"/>
    <property type="match status" value="1"/>
</dbReference>
<organism evidence="2 3">
    <name type="scientific">Tritrichomonas musculus</name>
    <dbReference type="NCBI Taxonomy" id="1915356"/>
    <lineage>
        <taxon>Eukaryota</taxon>
        <taxon>Metamonada</taxon>
        <taxon>Parabasalia</taxon>
        <taxon>Tritrichomonadida</taxon>
        <taxon>Tritrichomonadidae</taxon>
        <taxon>Tritrichomonas</taxon>
    </lineage>
</organism>
<evidence type="ECO:0000256" key="1">
    <source>
        <dbReference type="SAM" id="MobiDB-lite"/>
    </source>
</evidence>
<name>A0ABR2J2I2_9EUKA</name>
<dbReference type="Gene3D" id="2.40.160.120">
    <property type="match status" value="1"/>
</dbReference>
<evidence type="ECO:0000313" key="2">
    <source>
        <dbReference type="EMBL" id="KAK8871658.1"/>
    </source>
</evidence>
<dbReference type="SUPFAM" id="SSF144000">
    <property type="entry name" value="Oxysterol-binding protein-like"/>
    <property type="match status" value="1"/>
</dbReference>
<evidence type="ECO:0008006" key="4">
    <source>
        <dbReference type="Google" id="ProtNLM"/>
    </source>
</evidence>
<evidence type="ECO:0000313" key="3">
    <source>
        <dbReference type="Proteomes" id="UP001470230"/>
    </source>
</evidence>
<comment type="caution">
    <text evidence="2">The sequence shown here is derived from an EMBL/GenBank/DDBJ whole genome shotgun (WGS) entry which is preliminary data.</text>
</comment>
<gene>
    <name evidence="2" type="ORF">M9Y10_007395</name>
</gene>
<accession>A0ABR2J2I2</accession>